<keyword evidence="4 8" id="KW-0479">Metal-binding</keyword>
<name>A0A0L0MYP1_TOLOC</name>
<keyword evidence="6 8" id="KW-0408">Iron</keyword>
<feature type="non-terminal residue" evidence="10">
    <location>
        <position position="1"/>
    </location>
</feature>
<dbReference type="PROSITE" id="PS00086">
    <property type="entry name" value="CYTOCHROME_P450"/>
    <property type="match status" value="1"/>
</dbReference>
<evidence type="ECO:0000256" key="6">
    <source>
        <dbReference type="ARBA" id="ARBA00023004"/>
    </source>
</evidence>
<reference evidence="10 11" key="1">
    <citation type="journal article" date="2015" name="BMC Genomics">
        <title>The genome of the truffle-parasite Tolypocladium ophioglossoides and the evolution of antifungal peptaibiotics.</title>
        <authorList>
            <person name="Quandt C.A."/>
            <person name="Bushley K.E."/>
            <person name="Spatafora J.W."/>
        </authorList>
    </citation>
    <scope>NUCLEOTIDE SEQUENCE [LARGE SCALE GENOMIC DNA]</scope>
    <source>
        <strain evidence="10 11">CBS 100239</strain>
    </source>
</reference>
<dbReference type="PRINTS" id="PR00463">
    <property type="entry name" value="EP450I"/>
</dbReference>
<evidence type="ECO:0000256" key="1">
    <source>
        <dbReference type="ARBA" id="ARBA00001971"/>
    </source>
</evidence>
<dbReference type="InterPro" id="IPR001128">
    <property type="entry name" value="Cyt_P450"/>
</dbReference>
<keyword evidence="7 9" id="KW-0503">Monooxygenase</keyword>
<sequence>WKGDIHVDIYRCHEKYGDHVRYAPNRLIFNTAGALRDIYGHHGKVVKFKNYEILSRQAANLLTLRDKAQHGRRRRVISQAFSENSLRLFEPKILLKIDRFCEILRKRQDGTKISAEVGDWTDPIDMGHAFNNLAFDTMTAVSFDSDFDTMSNPEYRFAMQAIEDSNVRLGVLLQAPELSFGRLDRKLFPKALVGRYRFVKFIRTVLGKRLGASKTVSRDIFSFLQECKDPNTGKELSTAELSTETATFIVAGADTSATSMSGVAHYLTGSSSCYRRAAEEVRGTFSSVHEIRMGPKLNSCAFLRACIDESLRQSPPGGSALWREVESGGALIDGHFIPEKCEVAVGVYSIHHSPAYYKDPFRYDPERWYRPEAAKTARTESSKLPYMPFSVGPRSCVGKPLAIAQMMIVFARLLWEFDLRRATNDPDWEGKGLTPTEYALKDHLTAWKEGPILCVRARLQE</sequence>
<evidence type="ECO:0000313" key="10">
    <source>
        <dbReference type="EMBL" id="KND86901.1"/>
    </source>
</evidence>
<dbReference type="GO" id="GO:0005506">
    <property type="term" value="F:iron ion binding"/>
    <property type="evidence" value="ECO:0007669"/>
    <property type="project" value="InterPro"/>
</dbReference>
<dbReference type="GO" id="GO:0020037">
    <property type="term" value="F:heme binding"/>
    <property type="evidence" value="ECO:0007669"/>
    <property type="project" value="InterPro"/>
</dbReference>
<comment type="caution">
    <text evidence="10">The sequence shown here is derived from an EMBL/GenBank/DDBJ whole genome shotgun (WGS) entry which is preliminary data.</text>
</comment>
<dbReference type="PANTHER" id="PTHR24305:SF237">
    <property type="entry name" value="CYTOCHROME P450 MONOOXYGENASE ATNE-RELATED"/>
    <property type="match status" value="1"/>
</dbReference>
<evidence type="ECO:0000256" key="3">
    <source>
        <dbReference type="ARBA" id="ARBA00022617"/>
    </source>
</evidence>
<evidence type="ECO:0000256" key="4">
    <source>
        <dbReference type="ARBA" id="ARBA00022723"/>
    </source>
</evidence>
<dbReference type="Pfam" id="PF00067">
    <property type="entry name" value="p450"/>
    <property type="match status" value="1"/>
</dbReference>
<dbReference type="InterPro" id="IPR002401">
    <property type="entry name" value="Cyt_P450_E_grp-I"/>
</dbReference>
<dbReference type="SUPFAM" id="SSF48264">
    <property type="entry name" value="Cytochrome P450"/>
    <property type="match status" value="1"/>
</dbReference>
<comment type="similarity">
    <text evidence="2 9">Belongs to the cytochrome P450 family.</text>
</comment>
<accession>A0A0L0MYP1</accession>
<comment type="cofactor">
    <cofactor evidence="1 8">
        <name>heme</name>
        <dbReference type="ChEBI" id="CHEBI:30413"/>
    </cofactor>
</comment>
<dbReference type="STRING" id="1163406.A0A0L0MYP1"/>
<dbReference type="InterPro" id="IPR017972">
    <property type="entry name" value="Cyt_P450_CS"/>
</dbReference>
<gene>
    <name evidence="10" type="ORF">TOPH_08458</name>
</gene>
<dbReference type="InterPro" id="IPR036396">
    <property type="entry name" value="Cyt_P450_sf"/>
</dbReference>
<evidence type="ECO:0000256" key="5">
    <source>
        <dbReference type="ARBA" id="ARBA00023002"/>
    </source>
</evidence>
<dbReference type="EMBL" id="LFRF01000046">
    <property type="protein sequence ID" value="KND86901.1"/>
    <property type="molecule type" value="Genomic_DNA"/>
</dbReference>
<dbReference type="InterPro" id="IPR050121">
    <property type="entry name" value="Cytochrome_P450_monoxygenase"/>
</dbReference>
<evidence type="ECO:0000313" key="11">
    <source>
        <dbReference type="Proteomes" id="UP000036947"/>
    </source>
</evidence>
<dbReference type="Proteomes" id="UP000036947">
    <property type="component" value="Unassembled WGS sequence"/>
</dbReference>
<protein>
    <submittedName>
        <fullName evidence="10">Isotrichodermin C-15 hydroxylase</fullName>
    </submittedName>
</protein>
<dbReference type="Gene3D" id="1.10.630.10">
    <property type="entry name" value="Cytochrome P450"/>
    <property type="match status" value="1"/>
</dbReference>
<evidence type="ECO:0000256" key="8">
    <source>
        <dbReference type="PIRSR" id="PIRSR602401-1"/>
    </source>
</evidence>
<dbReference type="CDD" id="cd11061">
    <property type="entry name" value="CYP67-like"/>
    <property type="match status" value="1"/>
</dbReference>
<dbReference type="OrthoDB" id="1470350at2759"/>
<organism evidence="10 11">
    <name type="scientific">Tolypocladium ophioglossoides (strain CBS 100239)</name>
    <name type="common">Snaketongue truffleclub</name>
    <name type="synonym">Elaphocordyceps ophioglossoides</name>
    <dbReference type="NCBI Taxonomy" id="1163406"/>
    <lineage>
        <taxon>Eukaryota</taxon>
        <taxon>Fungi</taxon>
        <taxon>Dikarya</taxon>
        <taxon>Ascomycota</taxon>
        <taxon>Pezizomycotina</taxon>
        <taxon>Sordariomycetes</taxon>
        <taxon>Hypocreomycetidae</taxon>
        <taxon>Hypocreales</taxon>
        <taxon>Ophiocordycipitaceae</taxon>
        <taxon>Tolypocladium</taxon>
    </lineage>
</organism>
<dbReference type="PRINTS" id="PR00385">
    <property type="entry name" value="P450"/>
</dbReference>
<dbReference type="GO" id="GO:0016705">
    <property type="term" value="F:oxidoreductase activity, acting on paired donors, with incorporation or reduction of molecular oxygen"/>
    <property type="evidence" value="ECO:0007669"/>
    <property type="project" value="InterPro"/>
</dbReference>
<keyword evidence="5 9" id="KW-0560">Oxidoreductase</keyword>
<keyword evidence="11" id="KW-1185">Reference proteome</keyword>
<keyword evidence="3 8" id="KW-0349">Heme</keyword>
<evidence type="ECO:0000256" key="9">
    <source>
        <dbReference type="RuleBase" id="RU000461"/>
    </source>
</evidence>
<dbReference type="PANTHER" id="PTHR24305">
    <property type="entry name" value="CYTOCHROME P450"/>
    <property type="match status" value="1"/>
</dbReference>
<dbReference type="GO" id="GO:0004497">
    <property type="term" value="F:monooxygenase activity"/>
    <property type="evidence" value="ECO:0007669"/>
    <property type="project" value="UniProtKB-KW"/>
</dbReference>
<proteinExistence type="inferred from homology"/>
<feature type="binding site" description="axial binding residue" evidence="8">
    <location>
        <position position="396"/>
    </location>
    <ligand>
        <name>heme</name>
        <dbReference type="ChEBI" id="CHEBI:30413"/>
    </ligand>
    <ligandPart>
        <name>Fe</name>
        <dbReference type="ChEBI" id="CHEBI:18248"/>
    </ligandPart>
</feature>
<evidence type="ECO:0000256" key="2">
    <source>
        <dbReference type="ARBA" id="ARBA00010617"/>
    </source>
</evidence>
<evidence type="ECO:0000256" key="7">
    <source>
        <dbReference type="ARBA" id="ARBA00023033"/>
    </source>
</evidence>
<dbReference type="AlphaFoldDB" id="A0A0L0MYP1"/>